<sequence>MRSPSPAPRRRSRGAYNDSDSDSLPERRERRSSRDHRSRSPRSPSSRGRPRDSPPYDYRRSERSYKILCVSGIHHKVSDETIRDTLYREFKKFGDVTVKIVHEPDERVAYVYFRSSEDARDAKKSKPRISFYETPCYIEPVNESASDYPPPPPRDRRRRSPSPGYVAAYGRRSPPPRGYERYDYPPPLPIDYRDPYGRAALPPPPIYDYRGAPPPLPLPYGVAPPPGAAPQQQRRRKEKFPNYLHHINPEDDPNATRTLFAGNLEPGITEDELRRIFGRYGIVEDVDIKRPPPGTGNAFSFIRFQNLDMAHRAKIQLSGQYIGKFMCKVGYGKPNPTTKVWVGGLGPAANVQLLEKEFDRFGVIKNIDFNKGENMAYITYDSIDAAKAAVAEMRGVPLGGPSARIRIDYAEVEGQSHRAPRRDNYVQPHHPPTYLPPPPTDPYYGADPYYRPPGYPPAARVAPPPDWKDPTFNGRAGPTYAAPPPAVAPPSPMGVGECRSIPEIAKIVPRCWEGGILLKNSMFSTALHQVDGVDVVKGLLQDSAGRPILLKVTQRLRLDPPKLEDVSRRLAMCPAHGIFVGLPTANQPLAPEPGVQARPLRNLIAYLKQKEAAGVISLTSASDGGMLGVLYAFPPCQFSASLLKRGAKSLIGADTGDDFLVLVVVRGTNQ</sequence>
<dbReference type="GO" id="GO:0003723">
    <property type="term" value="F:RNA binding"/>
    <property type="evidence" value="ECO:0007669"/>
    <property type="project" value="UniProtKB-UniRule"/>
</dbReference>
<comment type="subcellular location">
    <subcellularLocation>
        <location evidence="1">Nucleus</location>
    </subcellularLocation>
</comment>
<dbReference type="OrthoDB" id="10050565at2759"/>
<accession>A0A7R8ZM99</accession>
<feature type="region of interest" description="Disordered" evidence="6">
    <location>
        <begin position="414"/>
        <end position="439"/>
    </location>
</feature>
<dbReference type="GO" id="GO:0005634">
    <property type="term" value="C:nucleus"/>
    <property type="evidence" value="ECO:0007669"/>
    <property type="project" value="UniProtKB-SubCell"/>
</dbReference>
<protein>
    <submittedName>
        <fullName evidence="7">Uncharacterized protein</fullName>
    </submittedName>
</protein>
<dbReference type="InterPro" id="IPR016194">
    <property type="entry name" value="SPOC-like_C_dom_sf"/>
</dbReference>
<organism evidence="7">
    <name type="scientific">Cyprideis torosa</name>
    <dbReference type="NCBI Taxonomy" id="163714"/>
    <lineage>
        <taxon>Eukaryota</taxon>
        <taxon>Metazoa</taxon>
        <taxon>Ecdysozoa</taxon>
        <taxon>Arthropoda</taxon>
        <taxon>Crustacea</taxon>
        <taxon>Oligostraca</taxon>
        <taxon>Ostracoda</taxon>
        <taxon>Podocopa</taxon>
        <taxon>Podocopida</taxon>
        <taxon>Cytherocopina</taxon>
        <taxon>Cytheroidea</taxon>
        <taxon>Cytherideidae</taxon>
        <taxon>Cyprideis</taxon>
    </lineage>
</organism>
<feature type="region of interest" description="Disordered" evidence="6">
    <location>
        <begin position="142"/>
        <end position="180"/>
    </location>
</feature>
<evidence type="ECO:0000256" key="6">
    <source>
        <dbReference type="SAM" id="MobiDB-lite"/>
    </source>
</evidence>
<feature type="compositionally biased region" description="Pro residues" evidence="6">
    <location>
        <begin position="429"/>
        <end position="439"/>
    </location>
</feature>
<dbReference type="FunFam" id="3.30.70.330:FF:000565">
    <property type="entry name" value="RNA-binding protein 15B"/>
    <property type="match status" value="1"/>
</dbReference>
<name>A0A7R8ZM99_9CRUS</name>
<keyword evidence="4" id="KW-0694">RNA-binding</keyword>
<dbReference type="PROSITE" id="PS50102">
    <property type="entry name" value="RRM"/>
    <property type="match status" value="2"/>
</dbReference>
<dbReference type="EMBL" id="OB662320">
    <property type="protein sequence ID" value="CAD7229846.1"/>
    <property type="molecule type" value="Genomic_DNA"/>
</dbReference>
<dbReference type="PROSITE" id="PS50917">
    <property type="entry name" value="SPOC"/>
    <property type="match status" value="1"/>
</dbReference>
<comment type="similarity">
    <text evidence="2">Belongs to the RRM Spen family.</text>
</comment>
<evidence type="ECO:0000256" key="4">
    <source>
        <dbReference type="ARBA" id="ARBA00022884"/>
    </source>
</evidence>
<feature type="region of interest" description="Disordered" evidence="6">
    <location>
        <begin position="1"/>
        <end position="60"/>
    </location>
</feature>
<dbReference type="PANTHER" id="PTHR23189">
    <property type="entry name" value="RNA RECOGNITION MOTIF-CONTAINING"/>
    <property type="match status" value="1"/>
</dbReference>
<dbReference type="CDD" id="cd12309">
    <property type="entry name" value="RRM2_Spen"/>
    <property type="match status" value="1"/>
</dbReference>
<dbReference type="SUPFAM" id="SSF100939">
    <property type="entry name" value="SPOC domain-like"/>
    <property type="match status" value="1"/>
</dbReference>
<evidence type="ECO:0000256" key="1">
    <source>
        <dbReference type="ARBA" id="ARBA00004123"/>
    </source>
</evidence>
<dbReference type="InterPro" id="IPR035979">
    <property type="entry name" value="RBD_domain_sf"/>
</dbReference>
<dbReference type="Gene3D" id="3.30.70.330">
    <property type="match status" value="3"/>
</dbReference>
<keyword evidence="3" id="KW-0597">Phosphoprotein</keyword>
<dbReference type="SUPFAM" id="SSF54928">
    <property type="entry name" value="RNA-binding domain, RBD"/>
    <property type="match status" value="2"/>
</dbReference>
<reference evidence="7" key="1">
    <citation type="submission" date="2020-11" db="EMBL/GenBank/DDBJ databases">
        <authorList>
            <person name="Tran Van P."/>
        </authorList>
    </citation>
    <scope>NUCLEOTIDE SEQUENCE</scope>
</reference>
<evidence type="ECO:0000313" key="7">
    <source>
        <dbReference type="EMBL" id="CAD7229846.1"/>
    </source>
</evidence>
<proteinExistence type="inferred from homology"/>
<evidence type="ECO:0000256" key="3">
    <source>
        <dbReference type="ARBA" id="ARBA00022553"/>
    </source>
</evidence>
<feature type="compositionally biased region" description="Basic and acidic residues" evidence="6">
    <location>
        <begin position="49"/>
        <end position="60"/>
    </location>
</feature>
<dbReference type="CDD" id="cd12308">
    <property type="entry name" value="RRM1_Spen"/>
    <property type="match status" value="1"/>
</dbReference>
<feature type="compositionally biased region" description="Basic residues" evidence="6">
    <location>
        <begin position="30"/>
        <end position="40"/>
    </location>
</feature>
<evidence type="ECO:0000256" key="2">
    <source>
        <dbReference type="ARBA" id="ARBA00005387"/>
    </source>
</evidence>
<dbReference type="InterPro" id="IPR012677">
    <property type="entry name" value="Nucleotide-bd_a/b_plait_sf"/>
</dbReference>
<dbReference type="Gene3D" id="2.40.290.10">
    <property type="match status" value="1"/>
</dbReference>
<dbReference type="Pfam" id="PF00076">
    <property type="entry name" value="RRM_1"/>
    <property type="match status" value="3"/>
</dbReference>
<dbReference type="InterPro" id="IPR000504">
    <property type="entry name" value="RRM_dom"/>
</dbReference>
<dbReference type="InterPro" id="IPR012921">
    <property type="entry name" value="SPOC_C"/>
</dbReference>
<dbReference type="CDD" id="cd12310">
    <property type="entry name" value="RRM3_Spen"/>
    <property type="match status" value="1"/>
</dbReference>
<dbReference type="InterPro" id="IPR010912">
    <property type="entry name" value="SPOC_met"/>
</dbReference>
<dbReference type="SMART" id="SM00360">
    <property type="entry name" value="RRM"/>
    <property type="match status" value="3"/>
</dbReference>
<dbReference type="AlphaFoldDB" id="A0A7R8ZM99"/>
<keyword evidence="5" id="KW-0539">Nucleus</keyword>
<gene>
    <name evidence="7" type="ORF">CTOB1V02_LOCUS7712</name>
</gene>
<dbReference type="Pfam" id="PF07744">
    <property type="entry name" value="SPOC"/>
    <property type="match status" value="1"/>
</dbReference>
<evidence type="ECO:0000256" key="5">
    <source>
        <dbReference type="ARBA" id="ARBA00023242"/>
    </source>
</evidence>
<dbReference type="CDD" id="cd21544">
    <property type="entry name" value="SPOC_RBM15-like"/>
    <property type="match status" value="1"/>
</dbReference>